<evidence type="ECO:0000259" key="8">
    <source>
        <dbReference type="Pfam" id="PF00884"/>
    </source>
</evidence>
<dbReference type="GO" id="GO:0004065">
    <property type="term" value="F:arylsulfatase activity"/>
    <property type="evidence" value="ECO:0007669"/>
    <property type="project" value="TreeGrafter"/>
</dbReference>
<keyword evidence="10" id="KW-1185">Reference proteome</keyword>
<gene>
    <name evidence="9" type="ORF">JIN87_04125</name>
</gene>
<dbReference type="PANTHER" id="PTHR42693:SF42">
    <property type="entry name" value="ARYLSULFATASE G"/>
    <property type="match status" value="1"/>
</dbReference>
<dbReference type="InterPro" id="IPR000917">
    <property type="entry name" value="Sulfatase_N"/>
</dbReference>
<dbReference type="RefSeq" id="WP_200354259.1">
    <property type="nucleotide sequence ID" value="NZ_JAENIL010000006.1"/>
</dbReference>
<dbReference type="CDD" id="cd16155">
    <property type="entry name" value="sulfatase_like"/>
    <property type="match status" value="1"/>
</dbReference>
<comment type="similarity">
    <text evidence="2">Belongs to the sulfatase family.</text>
</comment>
<sequence length="496" mass="56410">MISHFRLFCIIGVAACQALAFAVVDEKKPNIIFIISDDQTYESVNAHGFKELKTPSLDRLATNGVTFTQAYNMGAWQGAVCVSSRTMLQTGQFLWKTKQADKNLQTIAQKEQRLWPQLLKQAGYETYMTGKWHVHVPVEDVFNHVVNLRPGMPKQTPEGYNRPIEGELDEWSPYATQFGGNWAGGKHWSEVLADDAENYINQASKKDKPFFMYLAFSAPHDPRQAPKRFVDMYPLEDVQVPASFLPEYPYKQEIDCYEIPLMKKGKVVGTKLARDESLAPWPRTEFAVRTHRQEYYAMITHMDEQIGRILDALENSGEADNTYVIFTSDHGLACGEHGLLGKQNMYEHSMRVPFIVTGPEVPAGEQRDAPIYLQDAVTTTLELAGAEIPDEVDFKSLVPAIRDASADAPYDRIYGAFKEDKQRMIRIGDYKLILYPEAGVVRLFNLKDDPDEIRDLAGDPSQWARIREMFISLQELQVEYGDKLDLSKSYPDLTLR</sequence>
<keyword evidence="5 9" id="KW-0378">Hydrolase</keyword>
<dbReference type="PANTHER" id="PTHR42693">
    <property type="entry name" value="ARYLSULFATASE FAMILY MEMBER"/>
    <property type="match status" value="1"/>
</dbReference>
<name>A0A934RX81_9BACT</name>
<evidence type="ECO:0000256" key="3">
    <source>
        <dbReference type="ARBA" id="ARBA00022723"/>
    </source>
</evidence>
<evidence type="ECO:0000256" key="4">
    <source>
        <dbReference type="ARBA" id="ARBA00022729"/>
    </source>
</evidence>
<dbReference type="GO" id="GO:0046872">
    <property type="term" value="F:metal ion binding"/>
    <property type="evidence" value="ECO:0007669"/>
    <property type="project" value="UniProtKB-KW"/>
</dbReference>
<dbReference type="Gene3D" id="3.40.720.10">
    <property type="entry name" value="Alkaline Phosphatase, subunit A"/>
    <property type="match status" value="1"/>
</dbReference>
<dbReference type="Pfam" id="PF00884">
    <property type="entry name" value="Sulfatase"/>
    <property type="match status" value="1"/>
</dbReference>
<feature type="chain" id="PRO_5038085677" evidence="7">
    <location>
        <begin position="23"/>
        <end position="496"/>
    </location>
</feature>
<dbReference type="InterPro" id="IPR050738">
    <property type="entry name" value="Sulfatase"/>
</dbReference>
<evidence type="ECO:0000313" key="10">
    <source>
        <dbReference type="Proteomes" id="UP000617628"/>
    </source>
</evidence>
<evidence type="ECO:0000256" key="6">
    <source>
        <dbReference type="ARBA" id="ARBA00022837"/>
    </source>
</evidence>
<dbReference type="AlphaFoldDB" id="A0A934RX81"/>
<keyword evidence="4 7" id="KW-0732">Signal</keyword>
<evidence type="ECO:0000256" key="1">
    <source>
        <dbReference type="ARBA" id="ARBA00001913"/>
    </source>
</evidence>
<feature type="domain" description="Sulfatase N-terminal" evidence="8">
    <location>
        <begin position="29"/>
        <end position="386"/>
    </location>
</feature>
<comment type="caution">
    <text evidence="9">The sequence shown here is derived from an EMBL/GenBank/DDBJ whole genome shotgun (WGS) entry which is preliminary data.</text>
</comment>
<keyword evidence="6" id="KW-0106">Calcium</keyword>
<accession>A0A934RX81</accession>
<organism evidence="9 10">
    <name type="scientific">Pelagicoccus mobilis</name>
    <dbReference type="NCBI Taxonomy" id="415221"/>
    <lineage>
        <taxon>Bacteria</taxon>
        <taxon>Pseudomonadati</taxon>
        <taxon>Verrucomicrobiota</taxon>
        <taxon>Opitutia</taxon>
        <taxon>Puniceicoccales</taxon>
        <taxon>Pelagicoccaceae</taxon>
        <taxon>Pelagicoccus</taxon>
    </lineage>
</organism>
<dbReference type="InterPro" id="IPR017850">
    <property type="entry name" value="Alkaline_phosphatase_core_sf"/>
</dbReference>
<dbReference type="EMBL" id="JAENIL010000006">
    <property type="protein sequence ID" value="MBK1876042.1"/>
    <property type="molecule type" value="Genomic_DNA"/>
</dbReference>
<evidence type="ECO:0000256" key="5">
    <source>
        <dbReference type="ARBA" id="ARBA00022801"/>
    </source>
</evidence>
<evidence type="ECO:0000256" key="2">
    <source>
        <dbReference type="ARBA" id="ARBA00008779"/>
    </source>
</evidence>
<proteinExistence type="inferred from homology"/>
<dbReference type="Proteomes" id="UP000617628">
    <property type="component" value="Unassembled WGS sequence"/>
</dbReference>
<feature type="signal peptide" evidence="7">
    <location>
        <begin position="1"/>
        <end position="22"/>
    </location>
</feature>
<dbReference type="SUPFAM" id="SSF53649">
    <property type="entry name" value="Alkaline phosphatase-like"/>
    <property type="match status" value="1"/>
</dbReference>
<keyword evidence="3" id="KW-0479">Metal-binding</keyword>
<evidence type="ECO:0000256" key="7">
    <source>
        <dbReference type="SAM" id="SignalP"/>
    </source>
</evidence>
<reference evidence="9" key="1">
    <citation type="submission" date="2021-01" db="EMBL/GenBank/DDBJ databases">
        <title>Modified the classification status of verrucomicrobia.</title>
        <authorList>
            <person name="Feng X."/>
        </authorList>
    </citation>
    <scope>NUCLEOTIDE SEQUENCE</scope>
    <source>
        <strain evidence="9">KCTC 13126</strain>
    </source>
</reference>
<comment type="cofactor">
    <cofactor evidence="1">
        <name>Ca(2+)</name>
        <dbReference type="ChEBI" id="CHEBI:29108"/>
    </cofactor>
</comment>
<protein>
    <submittedName>
        <fullName evidence="9">Sulfatase-like hydrolase/transferase</fullName>
    </submittedName>
</protein>
<evidence type="ECO:0000313" key="9">
    <source>
        <dbReference type="EMBL" id="MBK1876042.1"/>
    </source>
</evidence>